<organism evidence="2">
    <name type="scientific">Lygus hesperus</name>
    <name type="common">Western plant bug</name>
    <dbReference type="NCBI Taxonomy" id="30085"/>
    <lineage>
        <taxon>Eukaryota</taxon>
        <taxon>Metazoa</taxon>
        <taxon>Ecdysozoa</taxon>
        <taxon>Arthropoda</taxon>
        <taxon>Hexapoda</taxon>
        <taxon>Insecta</taxon>
        <taxon>Pterygota</taxon>
        <taxon>Neoptera</taxon>
        <taxon>Paraneoptera</taxon>
        <taxon>Hemiptera</taxon>
        <taxon>Heteroptera</taxon>
        <taxon>Panheteroptera</taxon>
        <taxon>Cimicomorpha</taxon>
        <taxon>Miridae</taxon>
        <taxon>Mirini</taxon>
        <taxon>Lygus</taxon>
    </lineage>
</organism>
<name>A0A0A9Y143_LYGHE</name>
<dbReference type="AlphaFoldDB" id="A0A0A9Y143"/>
<feature type="region of interest" description="Disordered" evidence="1">
    <location>
        <begin position="1"/>
        <end position="25"/>
    </location>
</feature>
<protein>
    <submittedName>
        <fullName evidence="2">Protein phosphatase 1B</fullName>
    </submittedName>
</protein>
<evidence type="ECO:0000313" key="2">
    <source>
        <dbReference type="EMBL" id="JAG23215.1"/>
    </source>
</evidence>
<feature type="non-terminal residue" evidence="2">
    <location>
        <position position="145"/>
    </location>
</feature>
<sequence length="145" mass="15985">EINEDVSEVGLDEYTESDSQETNEGVSDVVLVKEIASPDNIPDLPTNLTPALQLETQNHSKRGLPKVKVRSFTKWTNQSSTTVSHLNFQVAHIRILSAPIKKFKPAASTIIFSSIVSTPASNHQGITDTITDEIGRKECWVWDPG</sequence>
<evidence type="ECO:0000256" key="1">
    <source>
        <dbReference type="SAM" id="MobiDB-lite"/>
    </source>
</evidence>
<reference evidence="2" key="1">
    <citation type="journal article" date="2014" name="PLoS ONE">
        <title>Transcriptome-Based Identification of ABC Transporters in the Western Tarnished Plant Bug Lygus hesperus.</title>
        <authorList>
            <person name="Hull J.J."/>
            <person name="Chaney K."/>
            <person name="Geib S.M."/>
            <person name="Fabrick J.A."/>
            <person name="Brent C.S."/>
            <person name="Walsh D."/>
            <person name="Lavine L.C."/>
        </authorList>
    </citation>
    <scope>NUCLEOTIDE SEQUENCE</scope>
</reference>
<proteinExistence type="predicted"/>
<dbReference type="EMBL" id="GBHO01020389">
    <property type="protein sequence ID" value="JAG23215.1"/>
    <property type="molecule type" value="Transcribed_RNA"/>
</dbReference>
<accession>A0A0A9Y143</accession>
<feature type="compositionally biased region" description="Acidic residues" evidence="1">
    <location>
        <begin position="1"/>
        <end position="21"/>
    </location>
</feature>
<gene>
    <name evidence="2" type="primary">PPM1B_0</name>
    <name evidence="2" type="ORF">CM83_102722</name>
</gene>
<reference evidence="2" key="2">
    <citation type="submission" date="2014-07" db="EMBL/GenBank/DDBJ databases">
        <authorList>
            <person name="Hull J."/>
        </authorList>
    </citation>
    <scope>NUCLEOTIDE SEQUENCE</scope>
</reference>
<feature type="non-terminal residue" evidence="2">
    <location>
        <position position="1"/>
    </location>
</feature>